<dbReference type="PROSITE" id="PS01124">
    <property type="entry name" value="HTH_ARAC_FAMILY_2"/>
    <property type="match status" value="1"/>
</dbReference>
<dbReference type="PROSITE" id="PS50885">
    <property type="entry name" value="HAMP"/>
    <property type="match status" value="1"/>
</dbReference>
<dbReference type="InterPro" id="IPR053142">
    <property type="entry name" value="PchR_regulatory_protein"/>
</dbReference>
<dbReference type="PANTHER" id="PTHR47893">
    <property type="entry name" value="REGULATORY PROTEIN PCHR"/>
    <property type="match status" value="1"/>
</dbReference>
<dbReference type="Gene3D" id="3.30.450.20">
    <property type="entry name" value="PAS domain"/>
    <property type="match status" value="1"/>
</dbReference>
<evidence type="ECO:0000313" key="6">
    <source>
        <dbReference type="EMBL" id="ORL46135.1"/>
    </source>
</evidence>
<dbReference type="PRINTS" id="PR00032">
    <property type="entry name" value="HTHARAC"/>
</dbReference>
<dbReference type="InterPro" id="IPR018060">
    <property type="entry name" value="HTH_AraC"/>
</dbReference>
<evidence type="ECO:0000259" key="4">
    <source>
        <dbReference type="PROSITE" id="PS01124"/>
    </source>
</evidence>
<evidence type="ECO:0000259" key="5">
    <source>
        <dbReference type="PROSITE" id="PS50885"/>
    </source>
</evidence>
<evidence type="ECO:0000256" key="3">
    <source>
        <dbReference type="ARBA" id="ARBA00023163"/>
    </source>
</evidence>
<dbReference type="SUPFAM" id="SSF46689">
    <property type="entry name" value="Homeodomain-like"/>
    <property type="match status" value="1"/>
</dbReference>
<dbReference type="InterPro" id="IPR009057">
    <property type="entry name" value="Homeodomain-like_sf"/>
</dbReference>
<organism evidence="6 7">
    <name type="scientific">Zunongwangia atlantica 22II14-10F7</name>
    <dbReference type="NCBI Taxonomy" id="1185767"/>
    <lineage>
        <taxon>Bacteria</taxon>
        <taxon>Pseudomonadati</taxon>
        <taxon>Bacteroidota</taxon>
        <taxon>Flavobacteriia</taxon>
        <taxon>Flavobacteriales</taxon>
        <taxon>Flavobacteriaceae</taxon>
        <taxon>Zunongwangia</taxon>
    </lineage>
</organism>
<dbReference type="InterPro" id="IPR020449">
    <property type="entry name" value="Tscrpt_reg_AraC-type_HTH"/>
</dbReference>
<dbReference type="STRING" id="1185767.IIF7_06176"/>
<dbReference type="GO" id="GO:0016020">
    <property type="term" value="C:membrane"/>
    <property type="evidence" value="ECO:0007669"/>
    <property type="project" value="InterPro"/>
</dbReference>
<dbReference type="SUPFAM" id="SSF158472">
    <property type="entry name" value="HAMP domain-like"/>
    <property type="match status" value="1"/>
</dbReference>
<reference evidence="6 7" key="1">
    <citation type="submission" date="2013-04" db="EMBL/GenBank/DDBJ databases">
        <title>Zunongwangia sp. 22II14-10F7 Genome Sequencing.</title>
        <authorList>
            <person name="Lai Q."/>
            <person name="Shao Z."/>
        </authorList>
    </citation>
    <scope>NUCLEOTIDE SEQUENCE [LARGE SCALE GENOMIC DNA]</scope>
    <source>
        <strain evidence="6 7">22II14-10F7</strain>
    </source>
</reference>
<dbReference type="PANTHER" id="PTHR47893:SF1">
    <property type="entry name" value="REGULATORY PROTEIN PCHR"/>
    <property type="match status" value="1"/>
</dbReference>
<gene>
    <name evidence="6" type="ORF">IIF7_06176</name>
</gene>
<dbReference type="Pfam" id="PF12833">
    <property type="entry name" value="HTH_18"/>
    <property type="match status" value="1"/>
</dbReference>
<evidence type="ECO:0000256" key="1">
    <source>
        <dbReference type="ARBA" id="ARBA00023015"/>
    </source>
</evidence>
<keyword evidence="7" id="KW-1185">Reference proteome</keyword>
<dbReference type="GO" id="GO:0043565">
    <property type="term" value="F:sequence-specific DNA binding"/>
    <property type="evidence" value="ECO:0007669"/>
    <property type="project" value="InterPro"/>
</dbReference>
<feature type="domain" description="HTH araC/xylS-type" evidence="4">
    <location>
        <begin position="215"/>
        <end position="314"/>
    </location>
</feature>
<name>A0A1Y1T6D5_9FLAO</name>
<keyword evidence="2" id="KW-0238">DNA-binding</keyword>
<sequence length="314" mass="36576">MNNLITHQVMNTPTFKARVQEILNFITEITLGTYTYTLPLRNQKDELEQIAISLNIMVEEINTVVHQINFEKSKEAIENVIINLDENLQITSFSENIRKILMYKEEHLLGKPLKLILGDRIGLNEQIEKFMTDVGQYRLPISIELKHHCGYSWSGYGYLHPLISGEQTGYCLSVFKAVYCNERLKNELKDRKEGQIRYPSEYRSLLLKDQRDLVRTLHAYIIKRLDRPLPKLSLIAREVGASVSKMTVIFKRTYEESINEYHLRKRLEKAYALIRDTSMSISEISEECGFLSLAHFSRSFKKHYSVAPSKIRAL</sequence>
<proteinExistence type="predicted"/>
<evidence type="ECO:0000313" key="7">
    <source>
        <dbReference type="Proteomes" id="UP000192746"/>
    </source>
</evidence>
<keyword evidence="3" id="KW-0804">Transcription</keyword>
<evidence type="ECO:0000256" key="2">
    <source>
        <dbReference type="ARBA" id="ARBA00023125"/>
    </source>
</evidence>
<dbReference type="SMART" id="SM00342">
    <property type="entry name" value="HTH_ARAC"/>
    <property type="match status" value="1"/>
</dbReference>
<dbReference type="Gene3D" id="1.10.10.60">
    <property type="entry name" value="Homeodomain-like"/>
    <property type="match status" value="2"/>
</dbReference>
<dbReference type="InterPro" id="IPR003660">
    <property type="entry name" value="HAMP_dom"/>
</dbReference>
<dbReference type="GO" id="GO:0007165">
    <property type="term" value="P:signal transduction"/>
    <property type="evidence" value="ECO:0007669"/>
    <property type="project" value="InterPro"/>
</dbReference>
<comment type="caution">
    <text evidence="6">The sequence shown here is derived from an EMBL/GenBank/DDBJ whole genome shotgun (WGS) entry which is preliminary data.</text>
</comment>
<dbReference type="GO" id="GO:0003700">
    <property type="term" value="F:DNA-binding transcription factor activity"/>
    <property type="evidence" value="ECO:0007669"/>
    <property type="project" value="InterPro"/>
</dbReference>
<dbReference type="Proteomes" id="UP000192746">
    <property type="component" value="Unassembled WGS sequence"/>
</dbReference>
<feature type="domain" description="HAMP" evidence="5">
    <location>
        <begin position="17"/>
        <end position="66"/>
    </location>
</feature>
<dbReference type="AlphaFoldDB" id="A0A1Y1T6D5"/>
<keyword evidence="1" id="KW-0805">Transcription regulation</keyword>
<protein>
    <submittedName>
        <fullName evidence="6">AraC family transcriptional regulator</fullName>
    </submittedName>
</protein>
<dbReference type="EMBL" id="ARYN01000005">
    <property type="protein sequence ID" value="ORL46135.1"/>
    <property type="molecule type" value="Genomic_DNA"/>
</dbReference>
<accession>A0A1Y1T6D5</accession>